<gene>
    <name evidence="2" type="ORF">CBW46_001585</name>
</gene>
<feature type="region of interest" description="Disordered" evidence="1">
    <location>
        <begin position="68"/>
        <end position="100"/>
    </location>
</feature>
<organism evidence="2 3">
    <name type="scientific">Paenibacillus xerothermodurans</name>
    <dbReference type="NCBI Taxonomy" id="1977292"/>
    <lineage>
        <taxon>Bacteria</taxon>
        <taxon>Bacillati</taxon>
        <taxon>Bacillota</taxon>
        <taxon>Bacilli</taxon>
        <taxon>Bacillales</taxon>
        <taxon>Paenibacillaceae</taxon>
        <taxon>Paenibacillus</taxon>
    </lineage>
</organism>
<proteinExistence type="predicted"/>
<sequence>MEQKKHITTNKVVSLFVATALIVAPGCSSKQANTDCVDANQDGYCDNSGSGSSSSSYRYYGGGSSISNAKPSSGSFDSSGISRGSAPHGGIGSGSKSSSS</sequence>
<keyword evidence="3" id="KW-1185">Reference proteome</keyword>
<evidence type="ECO:0000256" key="1">
    <source>
        <dbReference type="SAM" id="MobiDB-lite"/>
    </source>
</evidence>
<dbReference type="AlphaFoldDB" id="A0A2W1NEX7"/>
<reference evidence="2" key="1">
    <citation type="submission" date="2018-06" db="EMBL/GenBank/DDBJ databases">
        <title>Paenibacillus xerothermodurans sp. nov. an extremely dry heat resistant spore forming bacterium isolated from the soil of Cape Canaveral, Florida.</title>
        <authorList>
            <person name="Seuylemezian A."/>
            <person name="Kaur N."/>
            <person name="Patil P."/>
            <person name="Patil P."/>
            <person name="Mayilraj S."/>
            <person name="Vaishampayan P."/>
        </authorList>
    </citation>
    <scope>NUCLEOTIDE SEQUENCE [LARGE SCALE GENOMIC DNA]</scope>
    <source>
        <strain evidence="2">ATCC 27380</strain>
    </source>
</reference>
<protein>
    <submittedName>
        <fullName evidence="2">Uncharacterized protein</fullName>
    </submittedName>
</protein>
<name>A0A2W1NEX7_PAEXE</name>
<dbReference type="RefSeq" id="WP_089198275.1">
    <property type="nucleotide sequence ID" value="NZ_NHRJ02000001.1"/>
</dbReference>
<feature type="compositionally biased region" description="Low complexity" evidence="1">
    <location>
        <begin position="72"/>
        <end position="85"/>
    </location>
</feature>
<evidence type="ECO:0000313" key="3">
    <source>
        <dbReference type="Proteomes" id="UP000214746"/>
    </source>
</evidence>
<dbReference type="EMBL" id="NHRJ02000001">
    <property type="protein sequence ID" value="PZE22504.1"/>
    <property type="molecule type" value="Genomic_DNA"/>
</dbReference>
<accession>A0A2W1NEX7</accession>
<dbReference type="OrthoDB" id="2667171at2"/>
<comment type="caution">
    <text evidence="2">The sequence shown here is derived from an EMBL/GenBank/DDBJ whole genome shotgun (WGS) entry which is preliminary data.</text>
</comment>
<dbReference type="Proteomes" id="UP000214746">
    <property type="component" value="Unassembled WGS sequence"/>
</dbReference>
<evidence type="ECO:0000313" key="2">
    <source>
        <dbReference type="EMBL" id="PZE22504.1"/>
    </source>
</evidence>